<dbReference type="Pfam" id="PF11861">
    <property type="entry name" value="DUF3381"/>
    <property type="match status" value="1"/>
</dbReference>
<dbReference type="EMBL" id="CAXHTA020000004">
    <property type="protein sequence ID" value="CAL5220939.1"/>
    <property type="molecule type" value="Genomic_DNA"/>
</dbReference>
<evidence type="ECO:0000259" key="11">
    <source>
        <dbReference type="Pfam" id="PF11861"/>
    </source>
</evidence>
<evidence type="ECO:0000256" key="1">
    <source>
        <dbReference type="ARBA" id="ARBA00022517"/>
    </source>
</evidence>
<feature type="compositionally biased region" description="Basic and acidic residues" evidence="8">
    <location>
        <begin position="865"/>
        <end position="877"/>
    </location>
</feature>
<comment type="subcellular location">
    <subcellularLocation>
        <location evidence="7">Nucleus</location>
        <location evidence="7">Nucleolus</location>
    </subcellularLocation>
</comment>
<keyword evidence="6 7" id="KW-0539">Nucleus</keyword>
<keyword evidence="1 7" id="KW-0690">Ribosome biogenesis</keyword>
<comment type="function">
    <text evidence="7">Probable methyltransferase involved in the maturation of rRNA and in the biogenesis of ribosomal subunits.</text>
</comment>
<feature type="compositionally biased region" description="Basic residues" evidence="8">
    <location>
        <begin position="840"/>
        <end position="859"/>
    </location>
</feature>
<accession>A0ABP1FQD5</accession>
<comment type="catalytic activity">
    <reaction evidence="7">
        <text>a ribonucleotide in rRNA + S-adenosyl-L-methionine = a 2'-O-methylribonucleotide in rRNA + S-adenosyl-L-homocysteine + H(+)</text>
        <dbReference type="Rhea" id="RHEA:48628"/>
        <dbReference type="Rhea" id="RHEA-COMP:12164"/>
        <dbReference type="Rhea" id="RHEA-COMP:12165"/>
        <dbReference type="ChEBI" id="CHEBI:15378"/>
        <dbReference type="ChEBI" id="CHEBI:57856"/>
        <dbReference type="ChEBI" id="CHEBI:59789"/>
        <dbReference type="ChEBI" id="CHEBI:90675"/>
        <dbReference type="ChEBI" id="CHEBI:90676"/>
    </reaction>
</comment>
<feature type="region of interest" description="Disordered" evidence="8">
    <location>
        <begin position="516"/>
        <end position="560"/>
    </location>
</feature>
<evidence type="ECO:0000256" key="8">
    <source>
        <dbReference type="SAM" id="MobiDB-lite"/>
    </source>
</evidence>
<evidence type="ECO:0000313" key="12">
    <source>
        <dbReference type="EMBL" id="CAL5220939.1"/>
    </source>
</evidence>
<organism evidence="12 13">
    <name type="scientific">Coccomyxa viridis</name>
    <dbReference type="NCBI Taxonomy" id="1274662"/>
    <lineage>
        <taxon>Eukaryota</taxon>
        <taxon>Viridiplantae</taxon>
        <taxon>Chlorophyta</taxon>
        <taxon>core chlorophytes</taxon>
        <taxon>Trebouxiophyceae</taxon>
        <taxon>Trebouxiophyceae incertae sedis</taxon>
        <taxon>Coccomyxaceae</taxon>
        <taxon>Coccomyxa</taxon>
    </lineage>
</organism>
<evidence type="ECO:0000259" key="10">
    <source>
        <dbReference type="Pfam" id="PF07780"/>
    </source>
</evidence>
<evidence type="ECO:0000256" key="2">
    <source>
        <dbReference type="ARBA" id="ARBA00022552"/>
    </source>
</evidence>
<dbReference type="PANTHER" id="PTHR10920:SF13">
    <property type="entry name" value="PRE-RRNA 2'-O-RIBOSE RNA METHYLTRANSFERASE FTSJ3"/>
    <property type="match status" value="1"/>
</dbReference>
<dbReference type="Proteomes" id="UP001497392">
    <property type="component" value="Unassembled WGS sequence"/>
</dbReference>
<sequence>MVKKAKGKHRLDKFYHLAKDQGYRSRAAFKLIQLNRQFHFLEKCRSVLDLCAAPGGWLQVAQKTMPMSSLIIGIDLVPIKAVRGVRTIVGDITTQKARQAIKKESGGQMLDCVLHDGAPNVGGNWSSEAYSQSALVLESLRLATDVLAPRGSFVTKIFRSKDYNALLYAFKQLFDKVEATKPAASRNTSAEIFVVCLGYKAPAKIDPRLLDPKHLFQEVAEEPKKMGPDSLLRQKVKQKRFREGYEDGLSSTHKATSALAFVVSETPVEMLGQYSRFELEGADAQMPVEGVEAVEEAAAYIFLHPATNAEVRALAADLQVLGRSEFKQLLKWRLQVKKDLQLKLAAGKEKPGSGEEAESDAASESSLDEEGKILEEMDDVRSKAASRLKKERKKRRESKNKARIRAAQLALSEGISAEDNGPNAMFKLSALKGPQAAVKVGEAAVPDEEDAAAEPESSEDEDNTGASDVDSDEAQRQYERDVDEALEDAYQSYLKRKGKREELEIAKEEAMVAKRARLGKGGNLAGDADADEDADADAPATFGTAPAPMEDDEEEEAGGGLLVKLDKRKAGVPQTAAAVAARWFAQDMFADPSLAEEAPEELHASAAAADTHEAADEMEEEDADLDAGVGVLAPGRAAAKAVQQKANSKQKHGQPDTSAGDAALPSVPAEPGQRAQSRAREHAGFEEVPMQMNGAASSDDSDSDSDAGLAEMDDHSRAEVLALARKMLDGRSKQDILDSSYHRYAFHDTGVPKWFYEDEKRHMRPPAVLSKEDVEAEKATMRAIDARPIKKVAEAKQRKRKRLQTRLAAAKSKAEAVVGQEDLSERGKAREIEKLYAKARAGKGAKKAKPTRVQKRHAKGPPLDGRMRADKRQIDMKRKGKASKGRKGKAGGKGKAGAAGGSKGRKR</sequence>
<dbReference type="SUPFAM" id="SSF53335">
    <property type="entry name" value="S-adenosyl-L-methionine-dependent methyltransferases"/>
    <property type="match status" value="1"/>
</dbReference>
<keyword evidence="13" id="KW-1185">Reference proteome</keyword>
<keyword evidence="4 7" id="KW-0808">Transferase</keyword>
<keyword evidence="5 7" id="KW-0949">S-adenosyl-L-methionine</keyword>
<dbReference type="PANTHER" id="PTHR10920">
    <property type="entry name" value="RIBOSOMAL RNA METHYLTRANSFERASE"/>
    <property type="match status" value="1"/>
</dbReference>
<dbReference type="InterPro" id="IPR015507">
    <property type="entry name" value="rRNA-MeTfrase_E"/>
</dbReference>
<feature type="region of interest" description="Disordered" evidence="8">
    <location>
        <begin position="346"/>
        <end position="403"/>
    </location>
</feature>
<evidence type="ECO:0000256" key="4">
    <source>
        <dbReference type="ARBA" id="ARBA00022679"/>
    </source>
</evidence>
<feature type="binding site" evidence="7">
    <location>
        <position position="75"/>
    </location>
    <ligand>
        <name>S-adenosyl-L-methionine</name>
        <dbReference type="ChEBI" id="CHEBI:59789"/>
    </ligand>
</feature>
<keyword evidence="3 7" id="KW-0489">Methyltransferase</keyword>
<feature type="compositionally biased region" description="Acidic residues" evidence="8">
    <location>
        <begin position="445"/>
        <end position="463"/>
    </location>
</feature>
<feature type="domain" description="Ribosomal RNA methyltransferase SPB1-like C-terminal" evidence="10">
    <location>
        <begin position="681"/>
        <end position="877"/>
    </location>
</feature>
<evidence type="ECO:0000313" key="13">
    <source>
        <dbReference type="Proteomes" id="UP001497392"/>
    </source>
</evidence>
<dbReference type="HAMAP" id="MF_03163">
    <property type="entry name" value="RNA_methyltr_E_SPB1"/>
    <property type="match status" value="1"/>
</dbReference>
<feature type="binding site" evidence="7">
    <location>
        <position position="91"/>
    </location>
    <ligand>
        <name>S-adenosyl-L-methionine</name>
        <dbReference type="ChEBI" id="CHEBI:59789"/>
    </ligand>
</feature>
<evidence type="ECO:0000256" key="6">
    <source>
        <dbReference type="ARBA" id="ARBA00023242"/>
    </source>
</evidence>
<dbReference type="Pfam" id="PF07780">
    <property type="entry name" value="Spb1_C"/>
    <property type="match status" value="1"/>
</dbReference>
<evidence type="ECO:0000256" key="7">
    <source>
        <dbReference type="HAMAP-Rule" id="MF_03163"/>
    </source>
</evidence>
<feature type="compositionally biased region" description="Acidic residues" evidence="8">
    <location>
        <begin position="616"/>
        <end position="625"/>
    </location>
</feature>
<comment type="caution">
    <text evidence="12">The sequence shown here is derived from an EMBL/GenBank/DDBJ whole genome shotgun (WGS) entry which is preliminary data.</text>
</comment>
<comment type="similarity">
    <text evidence="7">Belongs to the class I-like SAM-binding methyltransferase superfamily. RNA methyltransferase RlmE family. SPB1 subfamily.</text>
</comment>
<evidence type="ECO:0000256" key="3">
    <source>
        <dbReference type="ARBA" id="ARBA00022603"/>
    </source>
</evidence>
<reference evidence="12 13" key="1">
    <citation type="submission" date="2024-06" db="EMBL/GenBank/DDBJ databases">
        <authorList>
            <person name="Kraege A."/>
            <person name="Thomma B."/>
        </authorList>
    </citation>
    <scope>NUCLEOTIDE SEQUENCE [LARGE SCALE GENOMIC DNA]</scope>
</reference>
<dbReference type="Gene3D" id="3.40.50.150">
    <property type="entry name" value="Vaccinia Virus protein VP39"/>
    <property type="match status" value="1"/>
</dbReference>
<keyword evidence="2 7" id="KW-0698">rRNA processing</keyword>
<feature type="region of interest" description="Disordered" evidence="8">
    <location>
        <begin position="592"/>
        <end position="713"/>
    </location>
</feature>
<protein>
    <recommendedName>
        <fullName evidence="7">Putative rRNA methyltransferase</fullName>
        <ecNumber evidence="7">2.1.1.-</ecNumber>
    </recommendedName>
    <alternativeName>
        <fullName evidence="7">2'-O-ribose RNA methyltransferase SPB1 homolog</fullName>
    </alternativeName>
</protein>
<feature type="region of interest" description="Disordered" evidence="8">
    <location>
        <begin position="435"/>
        <end position="484"/>
    </location>
</feature>
<dbReference type="InterPro" id="IPR024576">
    <property type="entry name" value="rRNA_MeTfrase_Spb1_DUF3381"/>
</dbReference>
<feature type="active site" description="Proton acceptor" evidence="7">
    <location>
        <position position="156"/>
    </location>
</feature>
<feature type="compositionally biased region" description="Basic and acidic residues" evidence="8">
    <location>
        <begin position="369"/>
        <end position="382"/>
    </location>
</feature>
<feature type="domain" description="Ribosomal RNA methyltransferase FtsJ" evidence="9">
    <location>
        <begin position="23"/>
        <end position="199"/>
    </location>
</feature>
<feature type="region of interest" description="Disordered" evidence="8">
    <location>
        <begin position="837"/>
        <end position="907"/>
    </location>
</feature>
<evidence type="ECO:0000259" key="9">
    <source>
        <dbReference type="Pfam" id="PF01728"/>
    </source>
</evidence>
<evidence type="ECO:0000256" key="5">
    <source>
        <dbReference type="ARBA" id="ARBA00022691"/>
    </source>
</evidence>
<dbReference type="InterPro" id="IPR029063">
    <property type="entry name" value="SAM-dependent_MTases_sf"/>
</dbReference>
<dbReference type="EC" id="2.1.1.-" evidence="7"/>
<proteinExistence type="inferred from homology"/>
<feature type="compositionally biased region" description="Basic residues" evidence="8">
    <location>
        <begin position="878"/>
        <end position="892"/>
    </location>
</feature>
<dbReference type="InterPro" id="IPR012920">
    <property type="entry name" value="rRNA_MeTfrase_SPB1-like_C"/>
</dbReference>
<feature type="binding site" evidence="7">
    <location>
        <position position="116"/>
    </location>
    <ligand>
        <name>S-adenosyl-L-methionine</name>
        <dbReference type="ChEBI" id="CHEBI:59789"/>
    </ligand>
</feature>
<dbReference type="HAMAP" id="MF_01547">
    <property type="entry name" value="RNA_methyltr_E"/>
    <property type="match status" value="1"/>
</dbReference>
<feature type="domain" description="DUF3381" evidence="11">
    <location>
        <begin position="236"/>
        <end position="405"/>
    </location>
</feature>
<gene>
    <name evidence="12" type="primary">g3038</name>
    <name evidence="12" type="ORF">VP750_LOCUS2598</name>
</gene>
<feature type="binding site" evidence="7">
    <location>
        <position position="57"/>
    </location>
    <ligand>
        <name>S-adenosyl-L-methionine</name>
        <dbReference type="ChEBI" id="CHEBI:59789"/>
    </ligand>
</feature>
<dbReference type="Pfam" id="PF01728">
    <property type="entry name" value="FtsJ"/>
    <property type="match status" value="1"/>
</dbReference>
<dbReference type="InterPro" id="IPR050082">
    <property type="entry name" value="RNA_methyltr_RlmE"/>
</dbReference>
<dbReference type="InterPro" id="IPR028589">
    <property type="entry name" value="SPB1-like"/>
</dbReference>
<feature type="binding site" evidence="7">
    <location>
        <position position="55"/>
    </location>
    <ligand>
        <name>S-adenosyl-L-methionine</name>
        <dbReference type="ChEBI" id="CHEBI:59789"/>
    </ligand>
</feature>
<feature type="compositionally biased region" description="Basic residues" evidence="8">
    <location>
        <begin position="384"/>
        <end position="403"/>
    </location>
</feature>
<dbReference type="InterPro" id="IPR002877">
    <property type="entry name" value="RNA_MeTrfase_FtsJ_dom"/>
</dbReference>
<feature type="compositionally biased region" description="Gly residues" evidence="8">
    <location>
        <begin position="893"/>
        <end position="907"/>
    </location>
</feature>
<name>A0ABP1FQD5_9CHLO</name>